<dbReference type="PANTHER" id="PTHR11496:SF102">
    <property type="entry name" value="ALCOHOL DEHYDROGENASE 4"/>
    <property type="match status" value="1"/>
</dbReference>
<keyword evidence="8" id="KW-1185">Reference proteome</keyword>
<dbReference type="InterPro" id="IPR056798">
    <property type="entry name" value="ADH_Fe_C"/>
</dbReference>
<reference evidence="7 8" key="1">
    <citation type="submission" date="2017-11" db="EMBL/GenBank/DDBJ databases">
        <title>Draft genome sequence of Rhizobiales bacterium SY3-13.</title>
        <authorList>
            <person name="Sun C."/>
        </authorList>
    </citation>
    <scope>NUCLEOTIDE SEQUENCE [LARGE SCALE GENOMIC DNA]</scope>
    <source>
        <strain evidence="7 8">SY3-13</strain>
    </source>
</reference>
<gene>
    <name evidence="7" type="ORF">CVT23_18825</name>
</gene>
<comment type="cofactor">
    <cofactor evidence="1">
        <name>Fe cation</name>
        <dbReference type="ChEBI" id="CHEBI:24875"/>
    </cofactor>
</comment>
<dbReference type="RefSeq" id="WP_109792928.1">
    <property type="nucleotide sequence ID" value="NZ_PHIG01000048.1"/>
</dbReference>
<evidence type="ECO:0000256" key="3">
    <source>
        <dbReference type="ARBA" id="ARBA00023002"/>
    </source>
</evidence>
<evidence type="ECO:0000313" key="8">
    <source>
        <dbReference type="Proteomes" id="UP000229498"/>
    </source>
</evidence>
<feature type="domain" description="Fe-containing alcohol dehydrogenase-like C-terminal" evidence="6">
    <location>
        <begin position="203"/>
        <end position="387"/>
    </location>
</feature>
<dbReference type="OrthoDB" id="9815791at2"/>
<dbReference type="PANTHER" id="PTHR11496">
    <property type="entry name" value="ALCOHOL DEHYDROGENASE"/>
    <property type="match status" value="1"/>
</dbReference>
<keyword evidence="3" id="KW-0560">Oxidoreductase</keyword>
<dbReference type="SUPFAM" id="SSF56796">
    <property type="entry name" value="Dehydroquinate synthase-like"/>
    <property type="match status" value="1"/>
</dbReference>
<evidence type="ECO:0000256" key="4">
    <source>
        <dbReference type="ARBA" id="ARBA00023027"/>
    </source>
</evidence>
<dbReference type="GO" id="GO:0046872">
    <property type="term" value="F:metal ion binding"/>
    <property type="evidence" value="ECO:0007669"/>
    <property type="project" value="InterPro"/>
</dbReference>
<evidence type="ECO:0000259" key="5">
    <source>
        <dbReference type="Pfam" id="PF00465"/>
    </source>
</evidence>
<dbReference type="PROSITE" id="PS00060">
    <property type="entry name" value="ADH_IRON_2"/>
    <property type="match status" value="1"/>
</dbReference>
<comment type="similarity">
    <text evidence="2">Belongs to the iron-containing alcohol dehydrogenase family.</text>
</comment>
<evidence type="ECO:0000256" key="2">
    <source>
        <dbReference type="ARBA" id="ARBA00007358"/>
    </source>
</evidence>
<protein>
    <submittedName>
        <fullName evidence="7">Alcohol dehydrogenase</fullName>
    </submittedName>
</protein>
<proteinExistence type="inferred from homology"/>
<dbReference type="Gene3D" id="1.20.1090.10">
    <property type="entry name" value="Dehydroquinate synthase-like - alpha domain"/>
    <property type="match status" value="1"/>
</dbReference>
<comment type="caution">
    <text evidence="7">The sequence shown here is derived from an EMBL/GenBank/DDBJ whole genome shotgun (WGS) entry which is preliminary data.</text>
</comment>
<evidence type="ECO:0000313" key="7">
    <source>
        <dbReference type="EMBL" id="PJK28091.1"/>
    </source>
</evidence>
<dbReference type="InterPro" id="IPR039697">
    <property type="entry name" value="Alcohol_dehydrogenase_Fe"/>
</dbReference>
<keyword evidence="4" id="KW-0520">NAD</keyword>
<dbReference type="Proteomes" id="UP000229498">
    <property type="component" value="Unassembled WGS sequence"/>
</dbReference>
<accession>A0A2M9FXA1</accession>
<name>A0A2M9FXA1_9PROT</name>
<dbReference type="AlphaFoldDB" id="A0A2M9FXA1"/>
<dbReference type="InterPro" id="IPR001670">
    <property type="entry name" value="ADH_Fe/GldA"/>
</dbReference>
<evidence type="ECO:0000256" key="1">
    <source>
        <dbReference type="ARBA" id="ARBA00001962"/>
    </source>
</evidence>
<dbReference type="Gene3D" id="3.40.50.1970">
    <property type="match status" value="1"/>
</dbReference>
<organism evidence="7 8">
    <name type="scientific">Minwuia thermotolerans</name>
    <dbReference type="NCBI Taxonomy" id="2056226"/>
    <lineage>
        <taxon>Bacteria</taxon>
        <taxon>Pseudomonadati</taxon>
        <taxon>Pseudomonadota</taxon>
        <taxon>Alphaproteobacteria</taxon>
        <taxon>Minwuiales</taxon>
        <taxon>Minwuiaceae</taxon>
        <taxon>Minwuia</taxon>
    </lineage>
</organism>
<feature type="domain" description="Alcohol dehydrogenase iron-type/glycerol dehydrogenase GldA" evidence="5">
    <location>
        <begin position="13"/>
        <end position="190"/>
    </location>
</feature>
<sequence>MKPGQHEFLPQDRVVWGRPAAEAVSDEAEKRNARRVFVVASKTLNRQTDVIEGIRKALGGRFAGVFDEIREHTPRDCVIEAVRAARAAEPDLLLSVGGGTPIDAVKVMLVCMAEGVDTVEGMGDLHMKVLADGSRHIPKIGPPPCPHVAVPTTLSAAEFSNLGGCTDPARKIKDGYTAPGINPMTVILDPAVTIHTPDWLWLSTGVRGVDHAVEGICAIEPSPMVDGCSLQALRLFNDALPATKRNPSDMGARLACQQAAWLSGSGILRVQYGASHGIGHSLGAVTGMSHGHTSCVMLTPVLRYNLSHTEARQKWIASAMGREDGDAARAVADLVRSLDQPGSLRAMDVRREQFDDIIAGAMQNMWVRTNPRPINDPEQVREILELAW</sequence>
<dbReference type="Pfam" id="PF00465">
    <property type="entry name" value="Fe-ADH"/>
    <property type="match status" value="1"/>
</dbReference>
<dbReference type="CDD" id="cd08192">
    <property type="entry name" value="MAR-like"/>
    <property type="match status" value="1"/>
</dbReference>
<dbReference type="Pfam" id="PF25137">
    <property type="entry name" value="ADH_Fe_C"/>
    <property type="match status" value="1"/>
</dbReference>
<dbReference type="EMBL" id="PHIG01000048">
    <property type="protein sequence ID" value="PJK28091.1"/>
    <property type="molecule type" value="Genomic_DNA"/>
</dbReference>
<dbReference type="InterPro" id="IPR018211">
    <property type="entry name" value="ADH_Fe_CS"/>
</dbReference>
<evidence type="ECO:0000259" key="6">
    <source>
        <dbReference type="Pfam" id="PF25137"/>
    </source>
</evidence>
<dbReference type="GO" id="GO:0004022">
    <property type="term" value="F:alcohol dehydrogenase (NAD+) activity"/>
    <property type="evidence" value="ECO:0007669"/>
    <property type="project" value="TreeGrafter"/>
</dbReference>